<feature type="non-terminal residue" evidence="2">
    <location>
        <position position="1"/>
    </location>
</feature>
<gene>
    <name evidence="2" type="ORF">CR513_33212</name>
</gene>
<name>A0A371G4T5_MUCPR</name>
<dbReference type="InterPro" id="IPR053134">
    <property type="entry name" value="RNA-dir_DNA_polymerase"/>
</dbReference>
<dbReference type="Proteomes" id="UP000257109">
    <property type="component" value="Unassembled WGS sequence"/>
</dbReference>
<dbReference type="PANTHER" id="PTHR24559:SF444">
    <property type="entry name" value="REVERSE TRANSCRIPTASE DOMAIN-CONTAINING PROTEIN"/>
    <property type="match status" value="1"/>
</dbReference>
<accession>A0A371G4T5</accession>
<comment type="caution">
    <text evidence="2">The sequence shown here is derived from an EMBL/GenBank/DDBJ whole genome shotgun (WGS) entry which is preliminary data.</text>
</comment>
<dbReference type="EMBL" id="QJKJ01006755">
    <property type="protein sequence ID" value="RDX85579.1"/>
    <property type="molecule type" value="Genomic_DNA"/>
</dbReference>
<protein>
    <submittedName>
        <fullName evidence="2">Uncharacterized protein</fullName>
    </submittedName>
</protein>
<dbReference type="Gene3D" id="3.10.10.10">
    <property type="entry name" value="HIV Type 1 Reverse Transcriptase, subunit A, domain 1"/>
    <property type="match status" value="2"/>
</dbReference>
<sequence>MCRDVSYSVNLICLPMSGLDVILGMDWLSSNCVVINCSNKTISIATQPMSIDLFVSNSIISIVPCLKCLVERAQGYILLFSIKVEVENDVETIRVVCKFCDVFPKEVFSLPPNKDVEFSIDLVLGSAPLSELKKQLEEMLEKGFIRSSVSPWEVSVLLMKKKDGSMRGALVFSKIELRLGYDQIKVKSEDILKIAFRTRYERYEYVVMSFGVTNALAMFMDYMN</sequence>
<evidence type="ECO:0000313" key="2">
    <source>
        <dbReference type="EMBL" id="RDX85579.1"/>
    </source>
</evidence>
<feature type="transmembrane region" description="Helical" evidence="1">
    <location>
        <begin position="203"/>
        <end position="223"/>
    </location>
</feature>
<dbReference type="AlphaFoldDB" id="A0A371G4T5"/>
<evidence type="ECO:0000256" key="1">
    <source>
        <dbReference type="SAM" id="Phobius"/>
    </source>
</evidence>
<dbReference type="Gene3D" id="2.40.70.10">
    <property type="entry name" value="Acid Proteases"/>
    <property type="match status" value="1"/>
</dbReference>
<proteinExistence type="predicted"/>
<dbReference type="OrthoDB" id="1430224at2759"/>
<organism evidence="2 3">
    <name type="scientific">Mucuna pruriens</name>
    <name type="common">Velvet bean</name>
    <name type="synonym">Dolichos pruriens</name>
    <dbReference type="NCBI Taxonomy" id="157652"/>
    <lineage>
        <taxon>Eukaryota</taxon>
        <taxon>Viridiplantae</taxon>
        <taxon>Streptophyta</taxon>
        <taxon>Embryophyta</taxon>
        <taxon>Tracheophyta</taxon>
        <taxon>Spermatophyta</taxon>
        <taxon>Magnoliopsida</taxon>
        <taxon>eudicotyledons</taxon>
        <taxon>Gunneridae</taxon>
        <taxon>Pentapetalae</taxon>
        <taxon>rosids</taxon>
        <taxon>fabids</taxon>
        <taxon>Fabales</taxon>
        <taxon>Fabaceae</taxon>
        <taxon>Papilionoideae</taxon>
        <taxon>50 kb inversion clade</taxon>
        <taxon>NPAAA clade</taxon>
        <taxon>indigoferoid/millettioid clade</taxon>
        <taxon>Phaseoleae</taxon>
        <taxon>Mucuna</taxon>
    </lineage>
</organism>
<keyword evidence="1" id="KW-1133">Transmembrane helix</keyword>
<dbReference type="InterPro" id="IPR043128">
    <property type="entry name" value="Rev_trsase/Diguanyl_cyclase"/>
</dbReference>
<reference evidence="2" key="1">
    <citation type="submission" date="2018-05" db="EMBL/GenBank/DDBJ databases">
        <title>Draft genome of Mucuna pruriens seed.</title>
        <authorList>
            <person name="Nnadi N.E."/>
            <person name="Vos R."/>
            <person name="Hasami M.H."/>
            <person name="Devisetty U.K."/>
            <person name="Aguiy J.C."/>
        </authorList>
    </citation>
    <scope>NUCLEOTIDE SEQUENCE [LARGE SCALE GENOMIC DNA]</scope>
    <source>
        <strain evidence="2">JCA_2017</strain>
    </source>
</reference>
<keyword evidence="3" id="KW-1185">Reference proteome</keyword>
<dbReference type="Gene3D" id="3.30.70.270">
    <property type="match status" value="1"/>
</dbReference>
<dbReference type="PANTHER" id="PTHR24559">
    <property type="entry name" value="TRANSPOSON TY3-I GAG-POL POLYPROTEIN"/>
    <property type="match status" value="1"/>
</dbReference>
<evidence type="ECO:0000313" key="3">
    <source>
        <dbReference type="Proteomes" id="UP000257109"/>
    </source>
</evidence>
<keyword evidence="1" id="KW-0812">Transmembrane</keyword>
<dbReference type="STRING" id="157652.A0A371G4T5"/>
<dbReference type="InterPro" id="IPR021109">
    <property type="entry name" value="Peptidase_aspartic_dom_sf"/>
</dbReference>
<dbReference type="Pfam" id="PF08284">
    <property type="entry name" value="RVP_2"/>
    <property type="match status" value="1"/>
</dbReference>
<dbReference type="SUPFAM" id="SSF56672">
    <property type="entry name" value="DNA/RNA polymerases"/>
    <property type="match status" value="1"/>
</dbReference>
<keyword evidence="1" id="KW-0472">Membrane</keyword>
<dbReference type="InterPro" id="IPR043502">
    <property type="entry name" value="DNA/RNA_pol_sf"/>
</dbReference>